<proteinExistence type="predicted"/>
<keyword evidence="1" id="KW-0175">Coiled coil</keyword>
<comment type="caution">
    <text evidence="3">The sequence shown here is derived from an EMBL/GenBank/DDBJ whole genome shotgun (WGS) entry which is preliminary data.</text>
</comment>
<evidence type="ECO:0000313" key="4">
    <source>
        <dbReference type="Proteomes" id="UP000784128"/>
    </source>
</evidence>
<dbReference type="InterPro" id="IPR024623">
    <property type="entry name" value="YtxH"/>
</dbReference>
<dbReference type="PANTHER" id="PTHR35792">
    <property type="entry name" value="GENERAL STRESS PROTEIN"/>
    <property type="match status" value="1"/>
</dbReference>
<name>A0ABS5U8J1_9BACT</name>
<dbReference type="Proteomes" id="UP000784128">
    <property type="component" value="Unassembled WGS sequence"/>
</dbReference>
<keyword evidence="2" id="KW-1133">Transmembrane helix</keyword>
<evidence type="ECO:0000256" key="1">
    <source>
        <dbReference type="SAM" id="Coils"/>
    </source>
</evidence>
<feature type="transmembrane region" description="Helical" evidence="2">
    <location>
        <begin position="12"/>
        <end position="31"/>
    </location>
</feature>
<sequence>MSEEKGISTGTVLVSFVAGAAIGAGLALLYAPKSGEKMRENLTDLAEDALDKIKEYTKEAQEKIKSAMEDGKEILGEKKSILASAIEAGREAMQKEKDRTPSSL</sequence>
<accession>A0ABS5U8J1</accession>
<organism evidence="3 4">
    <name type="scientific">Pelotalea chapellei</name>
    <dbReference type="NCBI Taxonomy" id="44671"/>
    <lineage>
        <taxon>Bacteria</taxon>
        <taxon>Pseudomonadati</taxon>
        <taxon>Thermodesulfobacteriota</taxon>
        <taxon>Desulfuromonadia</taxon>
        <taxon>Geobacterales</taxon>
        <taxon>Geobacteraceae</taxon>
        <taxon>Pelotalea</taxon>
    </lineage>
</organism>
<dbReference type="EMBL" id="JAHDYS010000007">
    <property type="protein sequence ID" value="MBT1072002.1"/>
    <property type="molecule type" value="Genomic_DNA"/>
</dbReference>
<dbReference type="InterPro" id="IPR052928">
    <property type="entry name" value="Desiccation-related_membrane"/>
</dbReference>
<keyword evidence="2" id="KW-0812">Transmembrane</keyword>
<dbReference type="Pfam" id="PF12732">
    <property type="entry name" value="YtxH"/>
    <property type="match status" value="1"/>
</dbReference>
<keyword evidence="2" id="KW-0472">Membrane</keyword>
<dbReference type="PANTHER" id="PTHR35792:SF2">
    <property type="entry name" value="GENERAL STRESS PROTEIN"/>
    <property type="match status" value="1"/>
</dbReference>
<feature type="coiled-coil region" evidence="1">
    <location>
        <begin position="39"/>
        <end position="70"/>
    </location>
</feature>
<reference evidence="3 4" key="1">
    <citation type="submission" date="2021-05" db="EMBL/GenBank/DDBJ databases">
        <title>The draft genome of Geobacter chapellei DSM 13688.</title>
        <authorList>
            <person name="Xu Z."/>
            <person name="Masuda Y."/>
            <person name="Itoh H."/>
            <person name="Senoo K."/>
        </authorList>
    </citation>
    <scope>NUCLEOTIDE SEQUENCE [LARGE SCALE GENOMIC DNA]</scope>
    <source>
        <strain evidence="3 4">DSM 13688</strain>
    </source>
</reference>
<gene>
    <name evidence="3" type="ORF">KJB30_09415</name>
</gene>
<keyword evidence="4" id="KW-1185">Reference proteome</keyword>
<protein>
    <submittedName>
        <fullName evidence="3">YtxH domain-containing protein</fullName>
    </submittedName>
</protein>
<evidence type="ECO:0000256" key="2">
    <source>
        <dbReference type="SAM" id="Phobius"/>
    </source>
</evidence>
<evidence type="ECO:0000313" key="3">
    <source>
        <dbReference type="EMBL" id="MBT1072002.1"/>
    </source>
</evidence>
<dbReference type="RefSeq" id="WP_214298411.1">
    <property type="nucleotide sequence ID" value="NZ_JAHDYS010000007.1"/>
</dbReference>